<dbReference type="AlphaFoldDB" id="A0A3P1SGJ7"/>
<keyword evidence="5 10" id="KW-0540">Nuclease</keyword>
<organism evidence="13 14">
    <name type="scientific">Schaalia canis</name>
    <dbReference type="NCBI Taxonomy" id="100469"/>
    <lineage>
        <taxon>Bacteria</taxon>
        <taxon>Bacillati</taxon>
        <taxon>Actinomycetota</taxon>
        <taxon>Actinomycetes</taxon>
        <taxon>Actinomycetales</taxon>
        <taxon>Actinomycetaceae</taxon>
        <taxon>Schaalia</taxon>
    </lineage>
</organism>
<dbReference type="Proteomes" id="UP000280444">
    <property type="component" value="Unassembled WGS sequence"/>
</dbReference>
<keyword evidence="14" id="KW-1185">Reference proteome</keyword>
<comment type="function">
    <text evidence="10">Endonuclease that specifically degrades the RNA of RNA-DNA hybrids.</text>
</comment>
<evidence type="ECO:0000256" key="5">
    <source>
        <dbReference type="ARBA" id="ARBA00022722"/>
    </source>
</evidence>
<reference evidence="13 14" key="1">
    <citation type="submission" date="2018-11" db="EMBL/GenBank/DDBJ databases">
        <title>Genomes From Bacteria Associated with the Canine Oral Cavity: a Test Case for Automated Genome-Based Taxonomic Assignment.</title>
        <authorList>
            <person name="Coil D.A."/>
            <person name="Jospin G."/>
            <person name="Darling A.E."/>
            <person name="Wallis C."/>
            <person name="Davis I.J."/>
            <person name="Harris S."/>
            <person name="Eisen J.A."/>
            <person name="Holcombe L.J."/>
            <person name="O'Flynn C."/>
        </authorList>
    </citation>
    <scope>NUCLEOTIDE SEQUENCE [LARGE SCALE GENOMIC DNA]</scope>
    <source>
        <strain evidence="13 14">OH770</strain>
    </source>
</reference>
<keyword evidence="7 10" id="KW-0255">Endonuclease</keyword>
<dbReference type="InterPro" id="IPR036397">
    <property type="entry name" value="RNaseH_sf"/>
</dbReference>
<dbReference type="GO" id="GO:0003676">
    <property type="term" value="F:nucleic acid binding"/>
    <property type="evidence" value="ECO:0007669"/>
    <property type="project" value="InterPro"/>
</dbReference>
<dbReference type="PANTHER" id="PTHR10642">
    <property type="entry name" value="RIBONUCLEASE H1"/>
    <property type="match status" value="1"/>
</dbReference>
<evidence type="ECO:0000256" key="10">
    <source>
        <dbReference type="HAMAP-Rule" id="MF_00042"/>
    </source>
</evidence>
<evidence type="ECO:0000256" key="8">
    <source>
        <dbReference type="ARBA" id="ARBA00022801"/>
    </source>
</evidence>
<dbReference type="GO" id="GO:0000287">
    <property type="term" value="F:magnesium ion binding"/>
    <property type="evidence" value="ECO:0007669"/>
    <property type="project" value="UniProtKB-UniRule"/>
</dbReference>
<dbReference type="InterPro" id="IPR050092">
    <property type="entry name" value="RNase_H"/>
</dbReference>
<protein>
    <recommendedName>
        <fullName evidence="4 10">Ribonuclease H</fullName>
        <shortName evidence="10">RNase H</shortName>
        <ecNumber evidence="4 10">3.1.26.4</ecNumber>
    </recommendedName>
</protein>
<evidence type="ECO:0000256" key="6">
    <source>
        <dbReference type="ARBA" id="ARBA00022723"/>
    </source>
</evidence>
<comment type="catalytic activity">
    <reaction evidence="1 10">
        <text>Endonucleolytic cleavage to 5'-phosphomonoester.</text>
        <dbReference type="EC" id="3.1.26.4"/>
    </reaction>
</comment>
<dbReference type="EMBL" id="RQZF01000002">
    <property type="protein sequence ID" value="RRC96060.1"/>
    <property type="molecule type" value="Genomic_DNA"/>
</dbReference>
<dbReference type="PANTHER" id="PTHR10642:SF26">
    <property type="entry name" value="RIBONUCLEASE H1"/>
    <property type="match status" value="1"/>
</dbReference>
<keyword evidence="9 10" id="KW-0460">Magnesium</keyword>
<keyword evidence="10" id="KW-0963">Cytoplasm</keyword>
<comment type="caution">
    <text evidence="13">The sequence shown here is derived from an EMBL/GenBank/DDBJ whole genome shotgun (WGS) entry which is preliminary data.</text>
</comment>
<evidence type="ECO:0000313" key="13">
    <source>
        <dbReference type="EMBL" id="RRC96060.1"/>
    </source>
</evidence>
<dbReference type="CDD" id="cd09278">
    <property type="entry name" value="RNase_HI_prokaryote_like"/>
    <property type="match status" value="1"/>
</dbReference>
<dbReference type="OrthoDB" id="7845843at2"/>
<evidence type="ECO:0000256" key="2">
    <source>
        <dbReference type="ARBA" id="ARBA00005300"/>
    </source>
</evidence>
<feature type="binding site" evidence="10">
    <location>
        <position position="8"/>
    </location>
    <ligand>
        <name>Mg(2+)</name>
        <dbReference type="ChEBI" id="CHEBI:18420"/>
        <label>2</label>
    </ligand>
</feature>
<feature type="binding site" evidence="10">
    <location>
        <position position="43"/>
    </location>
    <ligand>
        <name>Mg(2+)</name>
        <dbReference type="ChEBI" id="CHEBI:18420"/>
        <label>1</label>
    </ligand>
</feature>
<evidence type="ECO:0000256" key="1">
    <source>
        <dbReference type="ARBA" id="ARBA00000077"/>
    </source>
</evidence>
<feature type="binding site" evidence="10">
    <location>
        <position position="8"/>
    </location>
    <ligand>
        <name>Mg(2+)</name>
        <dbReference type="ChEBI" id="CHEBI:18420"/>
        <label>1</label>
    </ligand>
</feature>
<evidence type="ECO:0000256" key="11">
    <source>
        <dbReference type="SAM" id="MobiDB-lite"/>
    </source>
</evidence>
<dbReference type="Gene3D" id="3.30.420.10">
    <property type="entry name" value="Ribonuclease H-like superfamily/Ribonuclease H"/>
    <property type="match status" value="1"/>
</dbReference>
<name>A0A3P1SGJ7_9ACTO</name>
<gene>
    <name evidence="10" type="primary">rnhA</name>
    <name evidence="13" type="ORF">EII11_03920</name>
</gene>
<comment type="subcellular location">
    <subcellularLocation>
        <location evidence="10">Cytoplasm</location>
    </subcellularLocation>
</comment>
<comment type="cofactor">
    <cofactor evidence="10">
        <name>Mg(2+)</name>
        <dbReference type="ChEBI" id="CHEBI:18420"/>
    </cofactor>
    <text evidence="10">Binds 1 Mg(2+) ion per subunit. May bind a second metal ion at a regulatory site, or after substrate binding.</text>
</comment>
<dbReference type="SUPFAM" id="SSF53098">
    <property type="entry name" value="Ribonuclease H-like"/>
    <property type="match status" value="1"/>
</dbReference>
<feature type="binding site" evidence="10">
    <location>
        <position position="133"/>
    </location>
    <ligand>
        <name>Mg(2+)</name>
        <dbReference type="ChEBI" id="CHEBI:18420"/>
        <label>2</label>
    </ligand>
</feature>
<dbReference type="InterPro" id="IPR012337">
    <property type="entry name" value="RNaseH-like_sf"/>
</dbReference>
<feature type="compositionally biased region" description="Low complexity" evidence="11">
    <location>
        <begin position="181"/>
        <end position="198"/>
    </location>
</feature>
<dbReference type="InterPro" id="IPR022892">
    <property type="entry name" value="RNaseHI"/>
</dbReference>
<evidence type="ECO:0000256" key="4">
    <source>
        <dbReference type="ARBA" id="ARBA00012180"/>
    </source>
</evidence>
<feature type="binding site" evidence="10">
    <location>
        <position position="69"/>
    </location>
    <ligand>
        <name>Mg(2+)</name>
        <dbReference type="ChEBI" id="CHEBI:18420"/>
        <label>1</label>
    </ligand>
</feature>
<sequence length="348" mass="36915">MTIRAAVDGSALGNPGPAGWAWVVSPTCWDAGGWDHGTNNLGELTAVLELLRATRDADLVDEPLHILADSQYAINVITKWMHGWKKKGWVKTDKKPIANLEVIQEIDRLIAGRQVTFEWVRGHTGHPMNERADDLARGAAETHQRGGVVQGGPGFNGAAGITDASASINSTETVDEDTAPFSAAANAPNPLSSPSGSGVCAHNDSAFNRPPESVGAHLGADIETAPTSPALPTLTRSDVLAAQKAVITAWTSALPDEVTPWLASGFERVWPNGAVTDTFYGPCPPHVSISRIHAHEAGNTMLTRFELSWSTGSSVETGLWIPTAEGPRLLHYQSTIVSSSTTKTDNNP</sequence>
<evidence type="ECO:0000256" key="3">
    <source>
        <dbReference type="ARBA" id="ARBA00011245"/>
    </source>
</evidence>
<keyword evidence="6 10" id="KW-0479">Metal-binding</keyword>
<dbReference type="RefSeq" id="WP_124868993.1">
    <property type="nucleotide sequence ID" value="NZ_RQZF01000002.1"/>
</dbReference>
<dbReference type="InterPro" id="IPR002156">
    <property type="entry name" value="RNaseH_domain"/>
</dbReference>
<dbReference type="Pfam" id="PF00075">
    <property type="entry name" value="RNase_H"/>
    <property type="match status" value="1"/>
</dbReference>
<accession>A0A3P1SGJ7</accession>
<evidence type="ECO:0000256" key="7">
    <source>
        <dbReference type="ARBA" id="ARBA00022759"/>
    </source>
</evidence>
<dbReference type="GO" id="GO:0043137">
    <property type="term" value="P:DNA replication, removal of RNA primer"/>
    <property type="evidence" value="ECO:0007669"/>
    <property type="project" value="TreeGrafter"/>
</dbReference>
<proteinExistence type="inferred from homology"/>
<evidence type="ECO:0000313" key="14">
    <source>
        <dbReference type="Proteomes" id="UP000280444"/>
    </source>
</evidence>
<dbReference type="EC" id="3.1.26.4" evidence="4 10"/>
<keyword evidence="8 10" id="KW-0378">Hydrolase</keyword>
<evidence type="ECO:0000256" key="9">
    <source>
        <dbReference type="ARBA" id="ARBA00022842"/>
    </source>
</evidence>
<dbReference type="PROSITE" id="PS50879">
    <property type="entry name" value="RNASE_H_1"/>
    <property type="match status" value="1"/>
</dbReference>
<comment type="subunit">
    <text evidence="3 10">Monomer.</text>
</comment>
<evidence type="ECO:0000259" key="12">
    <source>
        <dbReference type="PROSITE" id="PS50879"/>
    </source>
</evidence>
<dbReference type="GO" id="GO:0005737">
    <property type="term" value="C:cytoplasm"/>
    <property type="evidence" value="ECO:0007669"/>
    <property type="project" value="UniProtKB-SubCell"/>
</dbReference>
<dbReference type="GO" id="GO:0004523">
    <property type="term" value="F:RNA-DNA hybrid ribonuclease activity"/>
    <property type="evidence" value="ECO:0007669"/>
    <property type="project" value="UniProtKB-UniRule"/>
</dbReference>
<dbReference type="HAMAP" id="MF_00042">
    <property type="entry name" value="RNase_H"/>
    <property type="match status" value="1"/>
</dbReference>
<feature type="domain" description="RNase H type-1" evidence="12">
    <location>
        <begin position="1"/>
        <end position="141"/>
    </location>
</feature>
<comment type="similarity">
    <text evidence="2 10">Belongs to the RNase H family.</text>
</comment>
<feature type="region of interest" description="Disordered" evidence="11">
    <location>
        <begin position="181"/>
        <end position="201"/>
    </location>
</feature>